<protein>
    <submittedName>
        <fullName evidence="3">Prephenate dehydrogenase</fullName>
    </submittedName>
</protein>
<dbReference type="InterPro" id="IPR050812">
    <property type="entry name" value="Preph/Arog_dehydrog"/>
</dbReference>
<dbReference type="PROSITE" id="PS51176">
    <property type="entry name" value="PDH_ADH"/>
    <property type="match status" value="1"/>
</dbReference>
<dbReference type="PANTHER" id="PTHR21363:SF0">
    <property type="entry name" value="PREPHENATE DEHYDROGENASE [NADP(+)]"/>
    <property type="match status" value="1"/>
</dbReference>
<evidence type="ECO:0000313" key="4">
    <source>
        <dbReference type="Proteomes" id="UP000186469"/>
    </source>
</evidence>
<dbReference type="InterPro" id="IPR003099">
    <property type="entry name" value="Prephen_DH"/>
</dbReference>
<dbReference type="GO" id="GO:0070403">
    <property type="term" value="F:NAD+ binding"/>
    <property type="evidence" value="ECO:0007669"/>
    <property type="project" value="InterPro"/>
</dbReference>
<keyword evidence="4" id="KW-1185">Reference proteome</keyword>
<dbReference type="InterPro" id="IPR046826">
    <property type="entry name" value="PDH_N"/>
</dbReference>
<reference evidence="3 4" key="1">
    <citation type="submission" date="2016-12" db="EMBL/GenBank/DDBJ databases">
        <authorList>
            <person name="Song W.-J."/>
            <person name="Kurnit D.M."/>
        </authorList>
    </citation>
    <scope>NUCLEOTIDE SEQUENCE [LARGE SCALE GENOMIC DNA]</scope>
    <source>
        <strain evidence="3 4">DSM 11393</strain>
    </source>
</reference>
<feature type="domain" description="Prephenate/arogenate dehydrogenase" evidence="2">
    <location>
        <begin position="4"/>
        <end position="259"/>
    </location>
</feature>
<dbReference type="InterPro" id="IPR008927">
    <property type="entry name" value="6-PGluconate_DH-like_C_sf"/>
</dbReference>
<evidence type="ECO:0000256" key="1">
    <source>
        <dbReference type="ARBA" id="ARBA00023002"/>
    </source>
</evidence>
<dbReference type="AlphaFoldDB" id="A0A1M7RR90"/>
<sequence length="259" mass="29385">MQKENIVFIGGNGRMGQLLQDRLHNTDFNAISLDRPLGKKRLEQEIKNAVAVVLCTPVEAISEIMSLITPYLDDNKLLMDISSIKVMPMQTMQQHYQGPIIGTHPLFGPGAKRVCISSKNIETSTQLKVALTPADNCPTKWVEWSINFFRQMSFSPFITTPQIHDKAASAIQGLNFITSAAYFAMMANHPEYVDFLTPSFQRRLESSQKSLTEDGEIFCAMFNDNPSSQETVEEFQAYLAKATKDIKKILKQARWWWEN</sequence>
<dbReference type="OrthoDB" id="9800497at2"/>
<dbReference type="GO" id="GO:0004665">
    <property type="term" value="F:prephenate dehydrogenase (NADP+) activity"/>
    <property type="evidence" value="ECO:0007669"/>
    <property type="project" value="InterPro"/>
</dbReference>
<dbReference type="SUPFAM" id="SSF48179">
    <property type="entry name" value="6-phosphogluconate dehydrogenase C-terminal domain-like"/>
    <property type="match status" value="1"/>
</dbReference>
<organism evidence="3 4">
    <name type="scientific">Desulfovibrio litoralis DSM 11393</name>
    <dbReference type="NCBI Taxonomy" id="1121455"/>
    <lineage>
        <taxon>Bacteria</taxon>
        <taxon>Pseudomonadati</taxon>
        <taxon>Thermodesulfobacteriota</taxon>
        <taxon>Desulfovibrionia</taxon>
        <taxon>Desulfovibrionales</taxon>
        <taxon>Desulfovibrionaceae</taxon>
        <taxon>Desulfovibrio</taxon>
    </lineage>
</organism>
<gene>
    <name evidence="3" type="ORF">SAMN02745728_00059</name>
</gene>
<dbReference type="STRING" id="1121455.SAMN02745728_00059"/>
<keyword evidence="1" id="KW-0560">Oxidoreductase</keyword>
<dbReference type="GO" id="GO:0008977">
    <property type="term" value="F:prephenate dehydrogenase (NAD+) activity"/>
    <property type="evidence" value="ECO:0007669"/>
    <property type="project" value="InterPro"/>
</dbReference>
<dbReference type="Gene3D" id="3.40.50.720">
    <property type="entry name" value="NAD(P)-binding Rossmann-like Domain"/>
    <property type="match status" value="1"/>
</dbReference>
<accession>A0A1M7RR90</accession>
<dbReference type="GO" id="GO:0006571">
    <property type="term" value="P:tyrosine biosynthetic process"/>
    <property type="evidence" value="ECO:0007669"/>
    <property type="project" value="InterPro"/>
</dbReference>
<name>A0A1M7RR90_9BACT</name>
<evidence type="ECO:0000313" key="3">
    <source>
        <dbReference type="EMBL" id="SHN48847.1"/>
    </source>
</evidence>
<dbReference type="PANTHER" id="PTHR21363">
    <property type="entry name" value="PREPHENATE DEHYDROGENASE"/>
    <property type="match status" value="1"/>
</dbReference>
<dbReference type="EMBL" id="FRDI01000002">
    <property type="protein sequence ID" value="SHN48847.1"/>
    <property type="molecule type" value="Genomic_DNA"/>
</dbReference>
<proteinExistence type="predicted"/>
<evidence type="ECO:0000259" key="2">
    <source>
        <dbReference type="PROSITE" id="PS51176"/>
    </source>
</evidence>
<dbReference type="Pfam" id="PF02153">
    <property type="entry name" value="PDH_N"/>
    <property type="match status" value="1"/>
</dbReference>
<dbReference type="Proteomes" id="UP000186469">
    <property type="component" value="Unassembled WGS sequence"/>
</dbReference>
<dbReference type="InterPro" id="IPR036291">
    <property type="entry name" value="NAD(P)-bd_dom_sf"/>
</dbReference>
<dbReference type="RefSeq" id="WP_072695339.1">
    <property type="nucleotide sequence ID" value="NZ_FRDI01000002.1"/>
</dbReference>
<dbReference type="SUPFAM" id="SSF51735">
    <property type="entry name" value="NAD(P)-binding Rossmann-fold domains"/>
    <property type="match status" value="1"/>
</dbReference>